<dbReference type="InterPro" id="IPR002078">
    <property type="entry name" value="Sigma_54_int"/>
</dbReference>
<protein>
    <submittedName>
        <fullName evidence="12">Response regulator</fullName>
    </submittedName>
</protein>
<dbReference type="Proteomes" id="UP000438476">
    <property type="component" value="Unassembled WGS sequence"/>
</dbReference>
<dbReference type="InterPro" id="IPR009057">
    <property type="entry name" value="Homeodomain-like_sf"/>
</dbReference>
<feature type="modified residue" description="4-aspartylphosphate" evidence="8">
    <location>
        <position position="54"/>
    </location>
</feature>
<keyword evidence="13" id="KW-1185">Reference proteome</keyword>
<dbReference type="Gene3D" id="1.10.8.60">
    <property type="match status" value="1"/>
</dbReference>
<dbReference type="PROSITE" id="PS50045">
    <property type="entry name" value="SIGMA54_INTERACT_4"/>
    <property type="match status" value="1"/>
</dbReference>
<proteinExistence type="predicted"/>
<evidence type="ECO:0000313" key="12">
    <source>
        <dbReference type="EMBL" id="MXO66349.1"/>
    </source>
</evidence>
<keyword evidence="1" id="KW-0547">Nucleotide-binding</keyword>
<dbReference type="Gene3D" id="1.10.10.60">
    <property type="entry name" value="Homeodomain-like"/>
    <property type="match status" value="1"/>
</dbReference>
<dbReference type="SUPFAM" id="SSF52172">
    <property type="entry name" value="CheY-like"/>
    <property type="match status" value="1"/>
</dbReference>
<comment type="caution">
    <text evidence="12">The sequence shown here is derived from an EMBL/GenBank/DDBJ whole genome shotgun (WGS) entry which is preliminary data.</text>
</comment>
<dbReference type="InterPro" id="IPR025944">
    <property type="entry name" value="Sigma_54_int_dom_CS"/>
</dbReference>
<evidence type="ECO:0000256" key="6">
    <source>
        <dbReference type="ARBA" id="ARBA00023159"/>
    </source>
</evidence>
<evidence type="ECO:0000256" key="7">
    <source>
        <dbReference type="ARBA" id="ARBA00023163"/>
    </source>
</evidence>
<keyword evidence="4" id="KW-0805">Transcription regulation</keyword>
<sequence length="495" mass="53538">MSGARVLIVEDTASLALGYAAQLEEAGHAIEIAADLASARAQLNGAAFDTVLLDLQLPDGDGLDLLESYREKLSETSFIVVTADGSLKRAVTAMRLGAYDFLVKPVAGERLLTTVRNAAERGRLAREVKTVRKAARREQFQGFIGKSAIMQAIYRQIENVADSRATVFITGESGTGKEVAAEAIHRSGQRAKGPFIAVNCGAIPENLLESELFGHVKGAFTGAIENRPGAAREANGGTLFLDEICEMELKLQVKLLRFLQTGMVQKVGSSQPEPVDVRIVCATNRDPSAEVTAGRFREDLFYRLNVIPLELPPLRERGNDVEQIARAFMERFAHDEGRQFDDLSEASVAWLNNHTWPGNVRELQNSVRRAVVTGSGPLLELQQNDRAAPRGVPAAAASMPPPPPETPLVSSEPLPSPSTAQSDNFSPTLPEGMSVSALRRSAGLETLVATCTMDELERHIIEIAIAQADGNITDAARALAISPSTIYRKQHKWEG</sequence>
<evidence type="ECO:0000256" key="1">
    <source>
        <dbReference type="ARBA" id="ARBA00022741"/>
    </source>
</evidence>
<evidence type="ECO:0000259" key="10">
    <source>
        <dbReference type="PROSITE" id="PS50045"/>
    </source>
</evidence>
<feature type="region of interest" description="Disordered" evidence="9">
    <location>
        <begin position="376"/>
        <end position="431"/>
    </location>
</feature>
<keyword evidence="3" id="KW-0902">Two-component regulatory system</keyword>
<dbReference type="SUPFAM" id="SSF46689">
    <property type="entry name" value="Homeodomain-like"/>
    <property type="match status" value="1"/>
</dbReference>
<dbReference type="CDD" id="cd00009">
    <property type="entry name" value="AAA"/>
    <property type="match status" value="1"/>
</dbReference>
<evidence type="ECO:0000256" key="4">
    <source>
        <dbReference type="ARBA" id="ARBA00023015"/>
    </source>
</evidence>
<name>A0A6I4T785_9SPHN</name>
<dbReference type="AlphaFoldDB" id="A0A6I4T785"/>
<evidence type="ECO:0000256" key="9">
    <source>
        <dbReference type="SAM" id="MobiDB-lite"/>
    </source>
</evidence>
<dbReference type="GO" id="GO:0000160">
    <property type="term" value="P:phosphorelay signal transduction system"/>
    <property type="evidence" value="ECO:0007669"/>
    <property type="project" value="UniProtKB-KW"/>
</dbReference>
<dbReference type="InterPro" id="IPR001789">
    <property type="entry name" value="Sig_transdc_resp-reg_receiver"/>
</dbReference>
<accession>A0A6I4T785</accession>
<dbReference type="PROSITE" id="PS00688">
    <property type="entry name" value="SIGMA54_INTERACT_3"/>
    <property type="match status" value="1"/>
</dbReference>
<evidence type="ECO:0000259" key="11">
    <source>
        <dbReference type="PROSITE" id="PS50110"/>
    </source>
</evidence>
<keyword evidence="6" id="KW-0010">Activator</keyword>
<reference evidence="12 13" key="1">
    <citation type="submission" date="2019-12" db="EMBL/GenBank/DDBJ databases">
        <title>Genomic-based taxomic classification of the family Erythrobacteraceae.</title>
        <authorList>
            <person name="Xu L."/>
        </authorList>
    </citation>
    <scope>NUCLEOTIDE SEQUENCE [LARGE SCALE GENOMIC DNA]</scope>
    <source>
        <strain evidence="12 13">LMG 29518</strain>
    </source>
</reference>
<dbReference type="FunFam" id="3.40.50.300:FF:000006">
    <property type="entry name" value="DNA-binding transcriptional regulator NtrC"/>
    <property type="match status" value="1"/>
</dbReference>
<evidence type="ECO:0000256" key="2">
    <source>
        <dbReference type="ARBA" id="ARBA00022840"/>
    </source>
</evidence>
<dbReference type="Pfam" id="PF00158">
    <property type="entry name" value="Sigma54_activat"/>
    <property type="match status" value="1"/>
</dbReference>
<feature type="compositionally biased region" description="Low complexity" evidence="9">
    <location>
        <begin position="407"/>
        <end position="419"/>
    </location>
</feature>
<dbReference type="PANTHER" id="PTHR32071:SF117">
    <property type="entry name" value="PTS-DEPENDENT DIHYDROXYACETONE KINASE OPERON REGULATORY PROTEIN-RELATED"/>
    <property type="match status" value="1"/>
</dbReference>
<dbReference type="OrthoDB" id="7416568at2"/>
<dbReference type="GO" id="GO:0006355">
    <property type="term" value="P:regulation of DNA-templated transcription"/>
    <property type="evidence" value="ECO:0007669"/>
    <property type="project" value="InterPro"/>
</dbReference>
<dbReference type="PROSITE" id="PS00676">
    <property type="entry name" value="SIGMA54_INTERACT_2"/>
    <property type="match status" value="1"/>
</dbReference>
<dbReference type="InterPro" id="IPR011006">
    <property type="entry name" value="CheY-like_superfamily"/>
</dbReference>
<dbReference type="PROSITE" id="PS50110">
    <property type="entry name" value="RESPONSE_REGULATORY"/>
    <property type="match status" value="1"/>
</dbReference>
<dbReference type="InterPro" id="IPR025943">
    <property type="entry name" value="Sigma_54_int_dom_ATP-bd_2"/>
</dbReference>
<dbReference type="GO" id="GO:0043565">
    <property type="term" value="F:sequence-specific DNA binding"/>
    <property type="evidence" value="ECO:0007669"/>
    <property type="project" value="InterPro"/>
</dbReference>
<feature type="domain" description="Response regulatory" evidence="11">
    <location>
        <begin position="5"/>
        <end position="119"/>
    </location>
</feature>
<evidence type="ECO:0000256" key="5">
    <source>
        <dbReference type="ARBA" id="ARBA00023125"/>
    </source>
</evidence>
<evidence type="ECO:0000313" key="13">
    <source>
        <dbReference type="Proteomes" id="UP000438476"/>
    </source>
</evidence>
<feature type="domain" description="Sigma-54 factor interaction" evidence="10">
    <location>
        <begin position="143"/>
        <end position="372"/>
    </location>
</feature>
<dbReference type="InterPro" id="IPR002197">
    <property type="entry name" value="HTH_Fis"/>
</dbReference>
<dbReference type="Gene3D" id="3.40.50.300">
    <property type="entry name" value="P-loop containing nucleotide triphosphate hydrolases"/>
    <property type="match status" value="1"/>
</dbReference>
<evidence type="ECO:0000256" key="3">
    <source>
        <dbReference type="ARBA" id="ARBA00023012"/>
    </source>
</evidence>
<dbReference type="SUPFAM" id="SSF52540">
    <property type="entry name" value="P-loop containing nucleoside triphosphate hydrolases"/>
    <property type="match status" value="1"/>
</dbReference>
<dbReference type="RefSeq" id="WP_160736804.1">
    <property type="nucleotide sequence ID" value="NZ_WTYT01000005.1"/>
</dbReference>
<gene>
    <name evidence="12" type="ORF">GRI91_11325</name>
</gene>
<keyword evidence="7" id="KW-0804">Transcription</keyword>
<evidence type="ECO:0000256" key="8">
    <source>
        <dbReference type="PROSITE-ProRule" id="PRU00169"/>
    </source>
</evidence>
<dbReference type="InterPro" id="IPR027417">
    <property type="entry name" value="P-loop_NTPase"/>
</dbReference>
<dbReference type="Pfam" id="PF00072">
    <property type="entry name" value="Response_reg"/>
    <property type="match status" value="1"/>
</dbReference>
<dbReference type="Pfam" id="PF25601">
    <property type="entry name" value="AAA_lid_14"/>
    <property type="match status" value="1"/>
</dbReference>
<dbReference type="Pfam" id="PF02954">
    <property type="entry name" value="HTH_8"/>
    <property type="match status" value="1"/>
</dbReference>
<dbReference type="SMART" id="SM00448">
    <property type="entry name" value="REC"/>
    <property type="match status" value="1"/>
</dbReference>
<dbReference type="Gene3D" id="3.40.50.2300">
    <property type="match status" value="1"/>
</dbReference>
<dbReference type="GO" id="GO:0005524">
    <property type="term" value="F:ATP binding"/>
    <property type="evidence" value="ECO:0007669"/>
    <property type="project" value="UniProtKB-KW"/>
</dbReference>
<keyword evidence="2" id="KW-0067">ATP-binding</keyword>
<dbReference type="InterPro" id="IPR058031">
    <property type="entry name" value="AAA_lid_NorR"/>
</dbReference>
<feature type="compositionally biased region" description="Low complexity" evidence="9">
    <location>
        <begin position="389"/>
        <end position="398"/>
    </location>
</feature>
<dbReference type="PANTHER" id="PTHR32071">
    <property type="entry name" value="TRANSCRIPTIONAL REGULATORY PROTEIN"/>
    <property type="match status" value="1"/>
</dbReference>
<organism evidence="12 13">
    <name type="scientific">Altericroceibacterium endophyticum</name>
    <dbReference type="NCBI Taxonomy" id="1808508"/>
    <lineage>
        <taxon>Bacteria</taxon>
        <taxon>Pseudomonadati</taxon>
        <taxon>Pseudomonadota</taxon>
        <taxon>Alphaproteobacteria</taxon>
        <taxon>Sphingomonadales</taxon>
        <taxon>Erythrobacteraceae</taxon>
        <taxon>Altericroceibacterium</taxon>
    </lineage>
</organism>
<dbReference type="EMBL" id="WTYT01000005">
    <property type="protein sequence ID" value="MXO66349.1"/>
    <property type="molecule type" value="Genomic_DNA"/>
</dbReference>
<dbReference type="InterPro" id="IPR003593">
    <property type="entry name" value="AAA+_ATPase"/>
</dbReference>
<dbReference type="SMART" id="SM00382">
    <property type="entry name" value="AAA"/>
    <property type="match status" value="1"/>
</dbReference>
<keyword evidence="8" id="KW-0597">Phosphoprotein</keyword>
<keyword evidence="5" id="KW-0238">DNA-binding</keyword>